<dbReference type="OrthoDB" id="1111734at2759"/>
<reference evidence="6" key="1">
    <citation type="submission" date="2025-08" db="UniProtKB">
        <authorList>
            <consortium name="RefSeq"/>
        </authorList>
    </citation>
    <scope>IDENTIFICATION</scope>
    <source>
        <strain evidence="6">Airmid</strain>
    </source>
</reference>
<organism evidence="5 6">
    <name type="scientific">Dermatophagoides pteronyssinus</name>
    <name type="common">European house dust mite</name>
    <dbReference type="NCBI Taxonomy" id="6956"/>
    <lineage>
        <taxon>Eukaryota</taxon>
        <taxon>Metazoa</taxon>
        <taxon>Ecdysozoa</taxon>
        <taxon>Arthropoda</taxon>
        <taxon>Chelicerata</taxon>
        <taxon>Arachnida</taxon>
        <taxon>Acari</taxon>
        <taxon>Acariformes</taxon>
        <taxon>Sarcoptiformes</taxon>
        <taxon>Astigmata</taxon>
        <taxon>Psoroptidia</taxon>
        <taxon>Analgoidea</taxon>
        <taxon>Pyroglyphidae</taxon>
        <taxon>Dermatophagoidinae</taxon>
        <taxon>Dermatophagoides</taxon>
    </lineage>
</organism>
<evidence type="ECO:0000259" key="4">
    <source>
        <dbReference type="Pfam" id="PF06991"/>
    </source>
</evidence>
<dbReference type="CTD" id="4236"/>
<feature type="compositionally biased region" description="Polar residues" evidence="3">
    <location>
        <begin position="161"/>
        <end position="175"/>
    </location>
</feature>
<feature type="compositionally biased region" description="Polar residues" evidence="3">
    <location>
        <begin position="85"/>
        <end position="97"/>
    </location>
</feature>
<dbReference type="PANTHER" id="PTHR15327">
    <property type="entry name" value="MICROFIBRIL-ASSOCIATED PROTEIN"/>
    <property type="match status" value="1"/>
</dbReference>
<name>A0A6P6XW71_DERPT</name>
<comment type="similarity">
    <text evidence="1">Belongs to the MFAP1 family.</text>
</comment>
<dbReference type="FunCoup" id="A0A6P6XW71">
    <property type="interactions" value="1343"/>
</dbReference>
<evidence type="ECO:0000313" key="6">
    <source>
        <dbReference type="RefSeq" id="XP_027197647.1"/>
    </source>
</evidence>
<dbReference type="InterPro" id="IPR033194">
    <property type="entry name" value="MFAP1"/>
</dbReference>
<dbReference type="Pfam" id="PF06991">
    <property type="entry name" value="MFAP1"/>
    <property type="match status" value="1"/>
</dbReference>
<dbReference type="InParanoid" id="A0A6P6XW71"/>
<feature type="compositionally biased region" description="Polar residues" evidence="3">
    <location>
        <begin position="1"/>
        <end position="14"/>
    </location>
</feature>
<evidence type="ECO:0000256" key="1">
    <source>
        <dbReference type="ARBA" id="ARBA00008155"/>
    </source>
</evidence>
<dbReference type="OMA" id="DEVEHRH"/>
<gene>
    <name evidence="6" type="primary">LOC113791986</name>
</gene>
<feature type="compositionally biased region" description="Acidic residues" evidence="3">
    <location>
        <begin position="101"/>
        <end position="119"/>
    </location>
</feature>
<feature type="domain" description="Micro-fibrillar-associated protein 1 C-terminal" evidence="4">
    <location>
        <begin position="264"/>
        <end position="482"/>
    </location>
</feature>
<feature type="compositionally biased region" description="Basic and acidic residues" evidence="3">
    <location>
        <begin position="373"/>
        <end position="404"/>
    </location>
</feature>
<feature type="region of interest" description="Disordered" evidence="3">
    <location>
        <begin position="1"/>
        <end position="195"/>
    </location>
</feature>
<evidence type="ECO:0000256" key="3">
    <source>
        <dbReference type="SAM" id="MobiDB-lite"/>
    </source>
</evidence>
<feature type="compositionally biased region" description="Basic and acidic residues" evidence="3">
    <location>
        <begin position="130"/>
        <end position="160"/>
    </location>
</feature>
<evidence type="ECO:0000313" key="5">
    <source>
        <dbReference type="Proteomes" id="UP000515146"/>
    </source>
</evidence>
<feature type="compositionally biased region" description="Low complexity" evidence="3">
    <location>
        <begin position="51"/>
        <end position="62"/>
    </location>
</feature>
<feature type="region of interest" description="Disordered" evidence="3">
    <location>
        <begin position="231"/>
        <end position="274"/>
    </location>
</feature>
<sequence>MSTHKNIKPSSVQSLRPLGAVPVKNEKGEITMQKVKVQRYVSGRKPKYTEESGSSDNGSDNYSSEDELNNQNRKILPSLNRHQNHSSMAFTLSSNKNKQSDDEDEKDDDNDDDDDDDDDIRLRIRKNREKKSIIDQEKLNDDPRMRRLRQFREETSKESSRPTIQPQIIKSGQMSDQDESDPELKQDEDGDVIRRRHRLREVIDAEEDDEDNVDENIERRHELLKQRMRKLELETAQDEAFSDDDNDDEDDDDEEESEYESEYSEDEAMPRLKPIFVSKKDRITITEKEEQERKRIEAAELEAKIALEERRRSTLKMIEEDRRREEEEREKNKAAAEEEAIIKGIASVVTDDEDDETAFELWKVRELRRIKREKEEEEQRERERREIERLRNMTEEERQEELKKNPRVVTNQQQKGKYKFLQKYYHRGAFYLDEEDKVFKRDFAQPTLEDHFDKSVLPSVMQVKNFGRAGRTKYTHLTDVDTTAFDSAWSAKDNVHAIQFHQSHGGGMKQAFDRPGKRKK</sequence>
<feature type="compositionally biased region" description="Acidic residues" evidence="3">
    <location>
        <begin position="235"/>
        <end position="267"/>
    </location>
</feature>
<accession>A0A6P6XW71</accession>
<feature type="region of interest" description="Disordered" evidence="3">
    <location>
        <begin position="373"/>
        <end position="409"/>
    </location>
</feature>
<evidence type="ECO:0000256" key="2">
    <source>
        <dbReference type="SAM" id="Coils"/>
    </source>
</evidence>
<proteinExistence type="inferred from homology"/>
<feature type="compositionally biased region" description="Basic and acidic residues" evidence="3">
    <location>
        <begin position="182"/>
        <end position="193"/>
    </location>
</feature>
<protein>
    <submittedName>
        <fullName evidence="6">Microfibrillar-associated protein 1-like</fullName>
    </submittedName>
</protein>
<keyword evidence="2" id="KW-0175">Coiled coil</keyword>
<dbReference type="InterPro" id="IPR009730">
    <property type="entry name" value="MFAP1_C"/>
</dbReference>
<dbReference type="RefSeq" id="XP_027197647.1">
    <property type="nucleotide sequence ID" value="XM_027341846.1"/>
</dbReference>
<dbReference type="Proteomes" id="UP000515146">
    <property type="component" value="Unplaced"/>
</dbReference>
<feature type="coiled-coil region" evidence="2">
    <location>
        <begin position="289"/>
        <end position="338"/>
    </location>
</feature>
<keyword evidence="5" id="KW-1185">Reference proteome</keyword>
<dbReference type="AlphaFoldDB" id="A0A6P6XW71"/>
<dbReference type="KEGG" id="dpte:113791986"/>